<dbReference type="PANTHER" id="PTHR31639:SF256">
    <property type="entry name" value="OS07G0242900 PROTEIN"/>
    <property type="match status" value="1"/>
</dbReference>
<dbReference type="Pfam" id="PF00646">
    <property type="entry name" value="F-box"/>
    <property type="match status" value="1"/>
</dbReference>
<evidence type="ECO:0000259" key="1">
    <source>
        <dbReference type="Pfam" id="PF00646"/>
    </source>
</evidence>
<dbReference type="InterPro" id="IPR001810">
    <property type="entry name" value="F-box_dom"/>
</dbReference>
<organism evidence="2">
    <name type="scientific">Culex tarsalis</name>
    <name type="common">Encephalitis mosquito</name>
    <dbReference type="NCBI Taxonomy" id="7177"/>
    <lineage>
        <taxon>Eukaryota</taxon>
        <taxon>Metazoa</taxon>
        <taxon>Ecdysozoa</taxon>
        <taxon>Arthropoda</taxon>
        <taxon>Hexapoda</taxon>
        <taxon>Insecta</taxon>
        <taxon>Pterygota</taxon>
        <taxon>Neoptera</taxon>
        <taxon>Endopterygota</taxon>
        <taxon>Diptera</taxon>
        <taxon>Nematocera</taxon>
        <taxon>Culicoidea</taxon>
        <taxon>Culicidae</taxon>
        <taxon>Culicinae</taxon>
        <taxon>Culicini</taxon>
        <taxon>Culex</taxon>
        <taxon>Culex</taxon>
    </lineage>
</organism>
<feature type="domain" description="F-box" evidence="1">
    <location>
        <begin position="6"/>
        <end position="38"/>
    </location>
</feature>
<proteinExistence type="predicted"/>
<accession>A0A1Q3FCM1</accession>
<dbReference type="InterPro" id="IPR032675">
    <property type="entry name" value="LRR_dom_sf"/>
</dbReference>
<name>A0A1Q3FCM1_CULTA</name>
<dbReference type="Gene3D" id="3.80.10.10">
    <property type="entry name" value="Ribonuclease Inhibitor"/>
    <property type="match status" value="1"/>
</dbReference>
<reference evidence="2" key="1">
    <citation type="submission" date="2017-01" db="EMBL/GenBank/DDBJ databases">
        <title>A deep insight into the sialotranscriptome of adult male and female Cluex tarsalis mosquitoes.</title>
        <authorList>
            <person name="Ribeiro J.M."/>
            <person name="Moreira F."/>
            <person name="Bernard K.A."/>
            <person name="Calvo E."/>
        </authorList>
    </citation>
    <scope>NUCLEOTIDE SEQUENCE</scope>
    <source>
        <strain evidence="2">Kern County</strain>
        <tissue evidence="2">Salivary glands</tissue>
    </source>
</reference>
<protein>
    <recommendedName>
        <fullName evidence="1">F-box domain-containing protein</fullName>
    </recommendedName>
</protein>
<sequence length="463" mass="53492">MSDNERLPPEIWDRIFDCLPFREQLDKALVCRGWSQRVARRATVSIDGPGSREHLEALQKSQRSYRSFTIEVLKEERHYQAIRKVLHICRKKFRAQRIRFGMVTSRMFTQVVQKYFEWIGTVQVLSLQLCDDEPFPVEALSRLVELREVRLLNVCDTGVPWSRVLGELGNLRMLTVDAAWHYNDEALEELVEAIAECRNLRKLTIRSYNTVGLGKLTESLSLLTKLSLVRLTVRLDESVLSFPALRHLNLDIDWYEFNKPHLTINAPLLESLQISKKTIHFLKLSQKTQISSLDLFGYSISSPHPCFSTVRELSLSTWEPANVEAILDEINFFPNVESLAIRLVSKECTIPVPEAVTFKHVKTLYLNNFVLSISFFQEIAQIKTLERLTIEECNFFHNCTGPPADLSHLRHFRVKRVSMPMAVDTFPVTVAPNQPPVVVVDKLRTHLWRNDHFNVFSSKEFGS</sequence>
<dbReference type="SUPFAM" id="SSF81383">
    <property type="entry name" value="F-box domain"/>
    <property type="match status" value="1"/>
</dbReference>
<dbReference type="PANTHER" id="PTHR31639">
    <property type="entry name" value="F-BOX PROTEIN-LIKE"/>
    <property type="match status" value="1"/>
</dbReference>
<evidence type="ECO:0000313" key="2">
    <source>
        <dbReference type="EMBL" id="JAV25331.1"/>
    </source>
</evidence>
<dbReference type="AlphaFoldDB" id="A0A1Q3FCM1"/>
<dbReference type="SUPFAM" id="SSF52047">
    <property type="entry name" value="RNI-like"/>
    <property type="match status" value="1"/>
</dbReference>
<dbReference type="EMBL" id="GFDL01009714">
    <property type="protein sequence ID" value="JAV25331.1"/>
    <property type="molecule type" value="Transcribed_RNA"/>
</dbReference>
<dbReference type="InterPro" id="IPR036047">
    <property type="entry name" value="F-box-like_dom_sf"/>
</dbReference>
<dbReference type="Gene3D" id="1.20.1280.50">
    <property type="match status" value="1"/>
</dbReference>